<dbReference type="InterPro" id="IPR045851">
    <property type="entry name" value="AMP-bd_C_sf"/>
</dbReference>
<dbReference type="GO" id="GO:0016405">
    <property type="term" value="F:CoA-ligase activity"/>
    <property type="evidence" value="ECO:0007669"/>
    <property type="project" value="TreeGrafter"/>
</dbReference>
<dbReference type="InterPro" id="IPR025110">
    <property type="entry name" value="AMP-bd_C"/>
</dbReference>
<reference evidence="5 6" key="1">
    <citation type="submission" date="2016-07" db="EMBL/GenBank/DDBJ databases">
        <title>Pervasive Adenine N6-methylation of Active Genes in Fungi.</title>
        <authorList>
            <consortium name="DOE Joint Genome Institute"/>
            <person name="Mondo S.J."/>
            <person name="Dannebaum R.O."/>
            <person name="Kuo R.C."/>
            <person name="Labutti K."/>
            <person name="Haridas S."/>
            <person name="Kuo A."/>
            <person name="Salamov A."/>
            <person name="Ahrendt S.R."/>
            <person name="Lipzen A."/>
            <person name="Sullivan W."/>
            <person name="Andreopoulos W.B."/>
            <person name="Clum A."/>
            <person name="Lindquist E."/>
            <person name="Daum C."/>
            <person name="Ramamoorthy G.K."/>
            <person name="Gryganskyi A."/>
            <person name="Culley D."/>
            <person name="Magnuson J.K."/>
            <person name="James T.Y."/>
            <person name="O'Malley M.A."/>
            <person name="Stajich J.E."/>
            <person name="Spatafora J.W."/>
            <person name="Visel A."/>
            <person name="Grigoriev I.V."/>
        </authorList>
    </citation>
    <scope>NUCLEOTIDE SEQUENCE [LARGE SCALE GENOMIC DNA]</scope>
    <source>
        <strain evidence="5 6">12-1054</strain>
    </source>
</reference>
<evidence type="ECO:0000313" key="6">
    <source>
        <dbReference type="Proteomes" id="UP000193685"/>
    </source>
</evidence>
<dbReference type="RefSeq" id="XP_040727018.1">
    <property type="nucleotide sequence ID" value="XM_040867573.1"/>
</dbReference>
<dbReference type="Pfam" id="PF00501">
    <property type="entry name" value="AMP-binding"/>
    <property type="match status" value="1"/>
</dbReference>
<feature type="domain" description="AMP-binding enzyme C-terminal" evidence="4">
    <location>
        <begin position="439"/>
        <end position="517"/>
    </location>
</feature>
<comment type="caution">
    <text evidence="5">The sequence shown here is derived from an EMBL/GenBank/DDBJ whole genome shotgun (WGS) entry which is preliminary data.</text>
</comment>
<dbReference type="Pfam" id="PF13193">
    <property type="entry name" value="AMP-binding_C"/>
    <property type="match status" value="1"/>
</dbReference>
<dbReference type="PANTHER" id="PTHR24096:SF149">
    <property type="entry name" value="AMP-BINDING DOMAIN-CONTAINING PROTEIN-RELATED"/>
    <property type="match status" value="1"/>
</dbReference>
<gene>
    <name evidence="5" type="ORF">BCR37DRAFT_344615</name>
</gene>
<evidence type="ECO:0000256" key="1">
    <source>
        <dbReference type="ARBA" id="ARBA00006432"/>
    </source>
</evidence>
<feature type="domain" description="AMP-dependent synthetase/ligase" evidence="3">
    <location>
        <begin position="23"/>
        <end position="388"/>
    </location>
</feature>
<evidence type="ECO:0000256" key="2">
    <source>
        <dbReference type="ARBA" id="ARBA00022598"/>
    </source>
</evidence>
<evidence type="ECO:0008006" key="7">
    <source>
        <dbReference type="Google" id="ProtNLM"/>
    </source>
</evidence>
<dbReference type="AlphaFoldDB" id="A0A1Y2FQQ5"/>
<dbReference type="Gene3D" id="3.40.50.12780">
    <property type="entry name" value="N-terminal domain of ligase-like"/>
    <property type="match status" value="1"/>
</dbReference>
<dbReference type="InterPro" id="IPR042099">
    <property type="entry name" value="ANL_N_sf"/>
</dbReference>
<dbReference type="OrthoDB" id="6509636at2759"/>
<proteinExistence type="inferred from homology"/>
<dbReference type="InterPro" id="IPR020845">
    <property type="entry name" value="AMP-binding_CS"/>
</dbReference>
<comment type="similarity">
    <text evidence="1">Belongs to the ATP-dependent AMP-binding enzyme family.</text>
</comment>
<dbReference type="PANTHER" id="PTHR24096">
    <property type="entry name" value="LONG-CHAIN-FATTY-ACID--COA LIGASE"/>
    <property type="match status" value="1"/>
</dbReference>
<evidence type="ECO:0000259" key="3">
    <source>
        <dbReference type="Pfam" id="PF00501"/>
    </source>
</evidence>
<dbReference type="Gene3D" id="3.30.300.30">
    <property type="match status" value="1"/>
</dbReference>
<sequence>MPFKSDTPDVVIPNTDLVSFVLDQAATGDIDKRIFVDALDTTRAYTLRTLRECAMSFAAGLQTLLKFQKGDVLAIFSANSIEYPVVVFGTFLAGGTVSLVNPAYKAGEVVHQLRDSKTKVFFTTPDLLATATEACASVGLSNDRILVSSDDADAPHSWQRAFAQATSLTRVPLASTDLAFIQYSSGTTGLSKGVRLSQGNLIANLCQWDAAETYLSSKDSLILVLPFSHIYALHTLVMGPIRRQMTSFVLPRYDPKRFLELVDTHGITASFIVPPIVKALLQADTTKYNLSSLKFLCSGAAPLSPSLANQVCATLNITISQGFGLTETSPVLAYARFTGEPGKQYTGSVGRLLPNIELKIVNAAGDEVAAGEEGELLVKGPNVMQGYLNNPTADANAFTDDGFFKTGDLGYLSDDGQIFLVDRIKELIKYKGFQVAPVELENILIQHPRVLDVAVIGRDCQEEVTELPTAFVVLRPQAALPSGWELISFVGDQVAGYKRLRGGVVYCDSIPRLPAGKILRRLLKASSFQAVM</sequence>
<keyword evidence="2" id="KW-0436">Ligase</keyword>
<dbReference type="InterPro" id="IPR000873">
    <property type="entry name" value="AMP-dep_synth/lig_dom"/>
</dbReference>
<protein>
    <recommendedName>
        <fullName evidence="7">4-coumarate-CoA ligase</fullName>
    </recommendedName>
</protein>
<dbReference type="PROSITE" id="PS00455">
    <property type="entry name" value="AMP_BINDING"/>
    <property type="match status" value="1"/>
</dbReference>
<dbReference type="GeneID" id="63784172"/>
<evidence type="ECO:0000259" key="4">
    <source>
        <dbReference type="Pfam" id="PF13193"/>
    </source>
</evidence>
<dbReference type="OMA" id="FYNCFGQ"/>
<accession>A0A1Y2FQQ5</accession>
<dbReference type="STRING" id="56484.A0A1Y2FQQ5"/>
<dbReference type="EMBL" id="MCFI01000004">
    <property type="protein sequence ID" value="ORY85536.1"/>
    <property type="molecule type" value="Genomic_DNA"/>
</dbReference>
<name>A0A1Y2FQQ5_PROLT</name>
<evidence type="ECO:0000313" key="5">
    <source>
        <dbReference type="EMBL" id="ORY85536.1"/>
    </source>
</evidence>
<keyword evidence="6" id="KW-1185">Reference proteome</keyword>
<dbReference type="CDD" id="cd05911">
    <property type="entry name" value="Firefly_Luc_like"/>
    <property type="match status" value="1"/>
</dbReference>
<dbReference type="Proteomes" id="UP000193685">
    <property type="component" value="Unassembled WGS sequence"/>
</dbReference>
<dbReference type="SUPFAM" id="SSF56801">
    <property type="entry name" value="Acetyl-CoA synthetase-like"/>
    <property type="match status" value="1"/>
</dbReference>
<organism evidence="5 6">
    <name type="scientific">Protomyces lactucae-debilis</name>
    <dbReference type="NCBI Taxonomy" id="2754530"/>
    <lineage>
        <taxon>Eukaryota</taxon>
        <taxon>Fungi</taxon>
        <taxon>Dikarya</taxon>
        <taxon>Ascomycota</taxon>
        <taxon>Taphrinomycotina</taxon>
        <taxon>Taphrinomycetes</taxon>
        <taxon>Taphrinales</taxon>
        <taxon>Protomycetaceae</taxon>
        <taxon>Protomyces</taxon>
    </lineage>
</organism>